<dbReference type="SUPFAM" id="SSF55729">
    <property type="entry name" value="Acyl-CoA N-acyltransferases (Nat)"/>
    <property type="match status" value="1"/>
</dbReference>
<protein>
    <submittedName>
        <fullName evidence="2">GNAT family N-acetyltransferase</fullName>
    </submittedName>
</protein>
<dbReference type="EMBL" id="WTYM01000033">
    <property type="protein sequence ID" value="MXO59306.1"/>
    <property type="molecule type" value="Genomic_DNA"/>
</dbReference>
<gene>
    <name evidence="2" type="ORF">GRI89_07100</name>
</gene>
<reference evidence="2 3" key="1">
    <citation type="submission" date="2019-12" db="EMBL/GenBank/DDBJ databases">
        <title>Genomic-based taxomic classification of the family Erythrobacteraceae.</title>
        <authorList>
            <person name="Xu L."/>
        </authorList>
    </citation>
    <scope>NUCLEOTIDE SEQUENCE [LARGE SCALE GENOMIC DNA]</scope>
    <source>
        <strain evidence="2 3">MCCC 1K01500</strain>
    </source>
</reference>
<dbReference type="Proteomes" id="UP000433652">
    <property type="component" value="Unassembled WGS sequence"/>
</dbReference>
<dbReference type="PROSITE" id="PS51186">
    <property type="entry name" value="GNAT"/>
    <property type="match status" value="1"/>
</dbReference>
<dbReference type="GO" id="GO:0016747">
    <property type="term" value="F:acyltransferase activity, transferring groups other than amino-acyl groups"/>
    <property type="evidence" value="ECO:0007669"/>
    <property type="project" value="InterPro"/>
</dbReference>
<dbReference type="InterPro" id="IPR051531">
    <property type="entry name" value="N-acetyltransferase"/>
</dbReference>
<name>A0A6I4SWV6_9SPHN</name>
<keyword evidence="3" id="KW-1185">Reference proteome</keyword>
<keyword evidence="2" id="KW-0808">Transferase</keyword>
<evidence type="ECO:0000313" key="2">
    <source>
        <dbReference type="EMBL" id="MXO59306.1"/>
    </source>
</evidence>
<proteinExistence type="predicted"/>
<feature type="domain" description="N-acetyltransferase" evidence="1">
    <location>
        <begin position="14"/>
        <end position="174"/>
    </location>
</feature>
<dbReference type="InterPro" id="IPR016181">
    <property type="entry name" value="Acyl_CoA_acyltransferase"/>
</dbReference>
<sequence>MTTESTPTLETTRFILRELVRADAAALYPTFADEESMRWWSRAPFTDLDDLASYLTENSPGWDARTWAVVDKSGGPAIGRVTVADRGDGICELGYVIAKERMRQGVASEALAAVIAHLFAVDGKRRIYADTDPDNAGSNRLLEKLGFKLEGRLREQWTTHIGRRDSFIWGLLVDEWSSPTS</sequence>
<evidence type="ECO:0000259" key="1">
    <source>
        <dbReference type="PROSITE" id="PS51186"/>
    </source>
</evidence>
<dbReference type="RefSeq" id="WP_159793582.1">
    <property type="nucleotide sequence ID" value="NZ_WTYM01000033.1"/>
</dbReference>
<organism evidence="2 3">
    <name type="scientific">Croceibacterium salegens</name>
    <dbReference type="NCBI Taxonomy" id="1737568"/>
    <lineage>
        <taxon>Bacteria</taxon>
        <taxon>Pseudomonadati</taxon>
        <taxon>Pseudomonadota</taxon>
        <taxon>Alphaproteobacteria</taxon>
        <taxon>Sphingomonadales</taxon>
        <taxon>Erythrobacteraceae</taxon>
        <taxon>Croceibacterium</taxon>
    </lineage>
</organism>
<dbReference type="Pfam" id="PF13302">
    <property type="entry name" value="Acetyltransf_3"/>
    <property type="match status" value="1"/>
</dbReference>
<dbReference type="OrthoDB" id="5295305at2"/>
<evidence type="ECO:0000313" key="3">
    <source>
        <dbReference type="Proteomes" id="UP000433652"/>
    </source>
</evidence>
<accession>A0A6I4SWV6</accession>
<dbReference type="AlphaFoldDB" id="A0A6I4SWV6"/>
<dbReference type="InterPro" id="IPR000182">
    <property type="entry name" value="GNAT_dom"/>
</dbReference>
<dbReference type="PANTHER" id="PTHR43792">
    <property type="entry name" value="GNAT FAMILY, PUTATIVE (AFU_ORTHOLOGUE AFUA_3G00765)-RELATED-RELATED"/>
    <property type="match status" value="1"/>
</dbReference>
<dbReference type="Gene3D" id="3.40.630.30">
    <property type="match status" value="1"/>
</dbReference>
<comment type="caution">
    <text evidence="2">The sequence shown here is derived from an EMBL/GenBank/DDBJ whole genome shotgun (WGS) entry which is preliminary data.</text>
</comment>